<name>A0A1V3XA06_MYCKA</name>
<gene>
    <name evidence="1" type="ORF">BZL30_4101</name>
</gene>
<organism evidence="1 2">
    <name type="scientific">Mycobacterium kansasii</name>
    <dbReference type="NCBI Taxonomy" id="1768"/>
    <lineage>
        <taxon>Bacteria</taxon>
        <taxon>Bacillati</taxon>
        <taxon>Actinomycetota</taxon>
        <taxon>Actinomycetes</taxon>
        <taxon>Mycobacteriales</taxon>
        <taxon>Mycobacteriaceae</taxon>
        <taxon>Mycobacterium</taxon>
    </lineage>
</organism>
<comment type="caution">
    <text evidence="1">The sequence shown here is derived from an EMBL/GenBank/DDBJ whole genome shotgun (WGS) entry which is preliminary data.</text>
</comment>
<accession>A0A1V3XA06</accession>
<evidence type="ECO:0000313" key="1">
    <source>
        <dbReference type="EMBL" id="OOK76049.1"/>
    </source>
</evidence>
<sequence>MTEISDDELTGLSEFDLLAENAEQAGATGPLPAVERVEADTAGGRISALRWAARRREWCSSMAAARMRIPGTP</sequence>
<protein>
    <submittedName>
        <fullName evidence="1">Hydrolase domain protein</fullName>
    </submittedName>
</protein>
<dbReference type="Proteomes" id="UP000189229">
    <property type="component" value="Unassembled WGS sequence"/>
</dbReference>
<keyword evidence="1" id="KW-0378">Hydrolase</keyword>
<reference evidence="1 2" key="1">
    <citation type="submission" date="2017-02" db="EMBL/GenBank/DDBJ databases">
        <title>Complete genome sequences of Mycobacterium kansasii strains isolated from rhesus macaques.</title>
        <authorList>
            <person name="Panda A."/>
            <person name="Nagaraj S."/>
            <person name="Zhao X."/>
            <person name="Tettelin H."/>
            <person name="Detolla L.J."/>
        </authorList>
    </citation>
    <scope>NUCLEOTIDE SEQUENCE [LARGE SCALE GENOMIC DNA]</scope>
    <source>
        <strain evidence="1 2">11-3813</strain>
    </source>
</reference>
<evidence type="ECO:0000313" key="2">
    <source>
        <dbReference type="Proteomes" id="UP000189229"/>
    </source>
</evidence>
<proteinExistence type="predicted"/>
<dbReference type="EMBL" id="MVBM01000003">
    <property type="protein sequence ID" value="OOK76049.1"/>
    <property type="molecule type" value="Genomic_DNA"/>
</dbReference>
<dbReference type="GO" id="GO:0016787">
    <property type="term" value="F:hydrolase activity"/>
    <property type="evidence" value="ECO:0007669"/>
    <property type="project" value="UniProtKB-KW"/>
</dbReference>
<dbReference type="AlphaFoldDB" id="A0A1V3XA06"/>